<dbReference type="Proteomes" id="UP000678276">
    <property type="component" value="Unassembled WGS sequence"/>
</dbReference>
<dbReference type="PANTHER" id="PTHR13847:SF289">
    <property type="entry name" value="GLYCINE OXIDASE"/>
    <property type="match status" value="1"/>
</dbReference>
<dbReference type="EMBL" id="JAGJCF010000005">
    <property type="protein sequence ID" value="MBP0615834.1"/>
    <property type="molecule type" value="Genomic_DNA"/>
</dbReference>
<feature type="domain" description="FAD dependent oxidoreductase" evidence="2">
    <location>
        <begin position="3"/>
        <end position="392"/>
    </location>
</feature>
<gene>
    <name evidence="3" type="ORF">J6595_09605</name>
</gene>
<dbReference type="Pfam" id="PF01266">
    <property type="entry name" value="DAO"/>
    <property type="match status" value="1"/>
</dbReference>
<evidence type="ECO:0000313" key="3">
    <source>
        <dbReference type="EMBL" id="MBP0615834.1"/>
    </source>
</evidence>
<sequence>MTDVIVLGAGMAGVGAALALQAQGKDVVIVDRKASFAGEASYGNAGIIQAEAVEPYAMPTDIPSLLAIALKRTNDVEWHVEPILAELRSLLAYFRNSQPGRLKTISATYGKLIRRSREDHAPLIEAAGADALIRRDGFHQAYRDGAKLAAAVKKAERINEVFGVGFTALDGERLMAAEPALKPGFAGAIHWTDSWCCSSPGDLTRAYGELFLKRGGKLLDGDAETLAQDKTGWRIDTHDGVITAKDALICLGAWSPKLLTRFGYKIPMVRKRGYHQHFQNNPLDKPLMDASVGAVFVPMKAGMRITTGAELTAMQATQNLRQLHEAEEGARKVLDFGGPVENRPWHGTRPCMPDMLPVVGKAPRHDGLWFDFGHGHQGFTLGPTTGVLLADLMAGRADPVMEALSPARLS</sequence>
<dbReference type="SUPFAM" id="SSF51905">
    <property type="entry name" value="FAD/NAD(P)-binding domain"/>
    <property type="match status" value="1"/>
</dbReference>
<dbReference type="InterPro" id="IPR006076">
    <property type="entry name" value="FAD-dep_OxRdtase"/>
</dbReference>
<keyword evidence="1" id="KW-0560">Oxidoreductase</keyword>
<evidence type="ECO:0000256" key="1">
    <source>
        <dbReference type="ARBA" id="ARBA00023002"/>
    </source>
</evidence>
<dbReference type="Gene3D" id="3.30.9.10">
    <property type="entry name" value="D-Amino Acid Oxidase, subunit A, domain 2"/>
    <property type="match status" value="1"/>
</dbReference>
<comment type="caution">
    <text evidence="3">The sequence shown here is derived from an EMBL/GenBank/DDBJ whole genome shotgun (WGS) entry which is preliminary data.</text>
</comment>
<evidence type="ECO:0000259" key="2">
    <source>
        <dbReference type="Pfam" id="PF01266"/>
    </source>
</evidence>
<name>A0ABS4BGF6_9HYPH</name>
<keyword evidence="4" id="KW-1185">Reference proteome</keyword>
<dbReference type="PANTHER" id="PTHR13847">
    <property type="entry name" value="SARCOSINE DEHYDROGENASE-RELATED"/>
    <property type="match status" value="1"/>
</dbReference>
<protein>
    <submittedName>
        <fullName evidence="3">FAD-binding oxidoreductase</fullName>
    </submittedName>
</protein>
<dbReference type="RefSeq" id="WP_209594257.1">
    <property type="nucleotide sequence ID" value="NZ_JAGJCF010000005.1"/>
</dbReference>
<organism evidence="3 4">
    <name type="scientific">Jiella mangrovi</name>
    <dbReference type="NCBI Taxonomy" id="2821407"/>
    <lineage>
        <taxon>Bacteria</taxon>
        <taxon>Pseudomonadati</taxon>
        <taxon>Pseudomonadota</taxon>
        <taxon>Alphaproteobacteria</taxon>
        <taxon>Hyphomicrobiales</taxon>
        <taxon>Aurantimonadaceae</taxon>
        <taxon>Jiella</taxon>
    </lineage>
</organism>
<evidence type="ECO:0000313" key="4">
    <source>
        <dbReference type="Proteomes" id="UP000678276"/>
    </source>
</evidence>
<dbReference type="InterPro" id="IPR036188">
    <property type="entry name" value="FAD/NAD-bd_sf"/>
</dbReference>
<accession>A0ABS4BGF6</accession>
<reference evidence="3 4" key="1">
    <citation type="submission" date="2021-04" db="EMBL/GenBank/DDBJ databases">
        <title>Whole genome sequence of Jiella sp. KSK16Y-1.</title>
        <authorList>
            <person name="Tuo L."/>
        </authorList>
    </citation>
    <scope>NUCLEOTIDE SEQUENCE [LARGE SCALE GENOMIC DNA]</scope>
    <source>
        <strain evidence="3 4">KSK16Y-1</strain>
    </source>
</reference>
<dbReference type="Gene3D" id="3.50.50.60">
    <property type="entry name" value="FAD/NAD(P)-binding domain"/>
    <property type="match status" value="2"/>
</dbReference>
<proteinExistence type="predicted"/>